<evidence type="ECO:0000256" key="2">
    <source>
        <dbReference type="ARBA" id="ARBA00023140"/>
    </source>
</evidence>
<dbReference type="InterPro" id="IPR001753">
    <property type="entry name" value="Enoyl-CoA_hydra/iso"/>
</dbReference>
<keyword evidence="3" id="KW-0413">Isomerase</keyword>
<dbReference type="AlphaFoldDB" id="A0A7R9MDN6"/>
<dbReference type="Pfam" id="PF00378">
    <property type="entry name" value="ECH_1"/>
    <property type="match status" value="1"/>
</dbReference>
<accession>A0A7R9MDN6</accession>
<comment type="subcellular location">
    <subcellularLocation>
        <location evidence="1">Peroxisome</location>
    </subcellularLocation>
</comment>
<dbReference type="InterPro" id="IPR029045">
    <property type="entry name" value="ClpP/crotonase-like_dom_sf"/>
</dbReference>
<evidence type="ECO:0000313" key="4">
    <source>
        <dbReference type="EMBL" id="CAD7657257.1"/>
    </source>
</evidence>
<proteinExistence type="predicted"/>
<dbReference type="Proteomes" id="UP000728032">
    <property type="component" value="Unassembled WGS sequence"/>
</dbReference>
<keyword evidence="2" id="KW-0576">Peroxisome</keyword>
<dbReference type="InterPro" id="IPR051053">
    <property type="entry name" value="ECH/Chromodomain_protein"/>
</dbReference>
<evidence type="ECO:0000313" key="5">
    <source>
        <dbReference type="Proteomes" id="UP000728032"/>
    </source>
</evidence>
<dbReference type="Gene3D" id="3.90.226.10">
    <property type="entry name" value="2-enoyl-CoA Hydratase, Chain A, domain 1"/>
    <property type="match status" value="1"/>
</dbReference>
<dbReference type="EMBL" id="CAJPVJ010012659">
    <property type="protein sequence ID" value="CAG2174443.1"/>
    <property type="molecule type" value="Genomic_DNA"/>
</dbReference>
<dbReference type="InterPro" id="IPR014748">
    <property type="entry name" value="Enoyl-CoA_hydra_C"/>
</dbReference>
<keyword evidence="5" id="KW-1185">Reference proteome</keyword>
<reference evidence="4" key="1">
    <citation type="submission" date="2020-11" db="EMBL/GenBank/DDBJ databases">
        <authorList>
            <person name="Tran Van P."/>
        </authorList>
    </citation>
    <scope>NUCLEOTIDE SEQUENCE</scope>
</reference>
<organism evidence="4">
    <name type="scientific">Oppiella nova</name>
    <dbReference type="NCBI Taxonomy" id="334625"/>
    <lineage>
        <taxon>Eukaryota</taxon>
        <taxon>Metazoa</taxon>
        <taxon>Ecdysozoa</taxon>
        <taxon>Arthropoda</taxon>
        <taxon>Chelicerata</taxon>
        <taxon>Arachnida</taxon>
        <taxon>Acari</taxon>
        <taxon>Acariformes</taxon>
        <taxon>Sarcoptiformes</taxon>
        <taxon>Oribatida</taxon>
        <taxon>Brachypylina</taxon>
        <taxon>Oppioidea</taxon>
        <taxon>Oppiidae</taxon>
        <taxon>Oppiella</taxon>
    </lineage>
</organism>
<dbReference type="PANTHER" id="PTHR43684">
    <property type="match status" value="1"/>
</dbReference>
<protein>
    <submittedName>
        <fullName evidence="4">Uncharacterized protein</fullName>
    </submittedName>
</protein>
<dbReference type="GO" id="GO:0005777">
    <property type="term" value="C:peroxisome"/>
    <property type="evidence" value="ECO:0007669"/>
    <property type="project" value="UniProtKB-SubCell"/>
</dbReference>
<gene>
    <name evidence="4" type="ORF">ONB1V03_LOCUS13887</name>
</gene>
<sequence>MKSIPNVAIKSKILLKPVTCKNIGISAKLFSTTKVVNNIVLVENKQGVRIITLNRPERFNSFNSEMFDTLRNVLNDTSRDGSVKLAVITGTGDYFTSGNDLANFERLERELKGDMNAIADRSVDTIQPFIGSLIDFQKPLIAAVNGPAIGIGATLLAHTDAVWASDSAYFYTPFTGLGIIAEACSSHTFPAIMGTIRANEMLMFNYKMGAQEARECGLVSRVVPKQEFRERVEEWVFGAKGLLNTSYPKSMQSTKQLLRNATKRQTLHAINAEECLQLRERMASDEARDAINKFMNRKKSAK</sequence>
<dbReference type="CDD" id="cd06558">
    <property type="entry name" value="crotonase-like"/>
    <property type="match status" value="1"/>
</dbReference>
<dbReference type="OrthoDB" id="409763at2759"/>
<evidence type="ECO:0000256" key="1">
    <source>
        <dbReference type="ARBA" id="ARBA00004275"/>
    </source>
</evidence>
<dbReference type="EMBL" id="OC927484">
    <property type="protein sequence ID" value="CAD7657257.1"/>
    <property type="molecule type" value="Genomic_DNA"/>
</dbReference>
<dbReference type="PANTHER" id="PTHR43684:SF1">
    <property type="entry name" value="ENOYL-COA DELTA ISOMERASE 2"/>
    <property type="match status" value="1"/>
</dbReference>
<evidence type="ECO:0000256" key="3">
    <source>
        <dbReference type="ARBA" id="ARBA00023235"/>
    </source>
</evidence>
<dbReference type="GO" id="GO:0004165">
    <property type="term" value="F:delta(3)-delta(2)-enoyl-CoA isomerase activity"/>
    <property type="evidence" value="ECO:0007669"/>
    <property type="project" value="UniProtKB-ARBA"/>
</dbReference>
<name>A0A7R9MDN6_9ACAR</name>
<dbReference type="SUPFAM" id="SSF52096">
    <property type="entry name" value="ClpP/crotonase"/>
    <property type="match status" value="1"/>
</dbReference>
<dbReference type="Gene3D" id="1.10.12.10">
    <property type="entry name" value="Lyase 2-enoyl-coa Hydratase, Chain A, domain 2"/>
    <property type="match status" value="1"/>
</dbReference>